<dbReference type="PROSITE" id="PS50994">
    <property type="entry name" value="INTEGRASE"/>
    <property type="match status" value="1"/>
</dbReference>
<dbReference type="InterPro" id="IPR009057">
    <property type="entry name" value="Homeodomain-like_sf"/>
</dbReference>
<accession>X1CBC9</accession>
<dbReference type="InterPro" id="IPR047797">
    <property type="entry name" value="ISNCY_transpos"/>
</dbReference>
<gene>
    <name evidence="2" type="ORF">S01H4_38215</name>
</gene>
<sequence length="253" mass="28262">MNTREETYHMTEKEMARLKVAERLVEGEVTIKDAAEVLKLSTRQVIRIKKGVRLNGPKALIHGNRKRKPKNAVDGKTKDLVVELKTGEYSGTNFSHFAELLAEREGITLSQPTVHRILRSAGIVSPRKKKKVRAHRYRKRKDCPGMMVQLDASPYRWLGDQELSLHGAIDDASSNILGLYLCKEETLEGYFEVAGQMIGGSGIPISTYSDKHTIFFSPKGKLTVDDQLEGKTEPYTQFSQAMSELGVSMIPAG</sequence>
<dbReference type="GO" id="GO:0015074">
    <property type="term" value="P:DNA integration"/>
    <property type="evidence" value="ECO:0007669"/>
    <property type="project" value="InterPro"/>
</dbReference>
<feature type="domain" description="Integrase catalytic" evidence="1">
    <location>
        <begin position="140"/>
        <end position="253"/>
    </location>
</feature>
<name>X1CBC9_9ZZZZ</name>
<protein>
    <recommendedName>
        <fullName evidence="1">Integrase catalytic domain-containing protein</fullName>
    </recommendedName>
</protein>
<dbReference type="Pfam" id="PF13551">
    <property type="entry name" value="HTH_29"/>
    <property type="match status" value="1"/>
</dbReference>
<feature type="non-terminal residue" evidence="2">
    <location>
        <position position="253"/>
    </location>
</feature>
<evidence type="ECO:0000259" key="1">
    <source>
        <dbReference type="PROSITE" id="PS50994"/>
    </source>
</evidence>
<dbReference type="AlphaFoldDB" id="X1CBC9"/>
<comment type="caution">
    <text evidence="2">The sequence shown here is derived from an EMBL/GenBank/DDBJ whole genome shotgun (WGS) entry which is preliminary data.</text>
</comment>
<organism evidence="2">
    <name type="scientific">marine sediment metagenome</name>
    <dbReference type="NCBI Taxonomy" id="412755"/>
    <lineage>
        <taxon>unclassified sequences</taxon>
        <taxon>metagenomes</taxon>
        <taxon>ecological metagenomes</taxon>
    </lineage>
</organism>
<dbReference type="EMBL" id="BART01020596">
    <property type="protein sequence ID" value="GAH04837.1"/>
    <property type="molecule type" value="Genomic_DNA"/>
</dbReference>
<evidence type="ECO:0000313" key="2">
    <source>
        <dbReference type="EMBL" id="GAH04837.1"/>
    </source>
</evidence>
<dbReference type="InterPro" id="IPR001584">
    <property type="entry name" value="Integrase_cat-core"/>
</dbReference>
<dbReference type="SUPFAM" id="SSF46689">
    <property type="entry name" value="Homeodomain-like"/>
    <property type="match status" value="1"/>
</dbReference>
<proteinExistence type="predicted"/>
<reference evidence="2" key="1">
    <citation type="journal article" date="2014" name="Front. Microbiol.">
        <title>High frequency of phylogenetically diverse reductive dehalogenase-homologous genes in deep subseafloor sedimentary metagenomes.</title>
        <authorList>
            <person name="Kawai M."/>
            <person name="Futagami T."/>
            <person name="Toyoda A."/>
            <person name="Takaki Y."/>
            <person name="Nishi S."/>
            <person name="Hori S."/>
            <person name="Arai W."/>
            <person name="Tsubouchi T."/>
            <person name="Morono Y."/>
            <person name="Uchiyama I."/>
            <person name="Ito T."/>
            <person name="Fujiyama A."/>
            <person name="Inagaki F."/>
            <person name="Takami H."/>
        </authorList>
    </citation>
    <scope>NUCLEOTIDE SEQUENCE</scope>
    <source>
        <strain evidence="2">Expedition CK06-06</strain>
    </source>
</reference>
<dbReference type="NCBIfam" id="NF033594">
    <property type="entry name" value="transpos_ISNCY_2"/>
    <property type="match status" value="1"/>
</dbReference>